<dbReference type="PANTHER" id="PTHR42943">
    <property type="entry name" value="GLUTATHIONE S-TRANSFERASE KAPPA"/>
    <property type="match status" value="1"/>
</dbReference>
<keyword evidence="1 4" id="KW-0413">Isomerase</keyword>
<dbReference type="InterPro" id="IPR014440">
    <property type="entry name" value="HCCAis_GSTk"/>
</dbReference>
<dbReference type="AlphaFoldDB" id="A0A6B3SWB6"/>
<dbReference type="GO" id="GO:1901170">
    <property type="term" value="P:naphthalene catabolic process"/>
    <property type="evidence" value="ECO:0007669"/>
    <property type="project" value="InterPro"/>
</dbReference>
<reference evidence="4 5" key="1">
    <citation type="submission" date="2020-02" db="EMBL/GenBank/DDBJ databases">
        <authorList>
            <person name="Kim M.K."/>
        </authorList>
    </citation>
    <scope>NUCLEOTIDE SEQUENCE [LARGE SCALE GENOMIC DNA]</scope>
    <source>
        <strain evidence="4 5">17J57-3</strain>
    </source>
</reference>
<dbReference type="InterPro" id="IPR001853">
    <property type="entry name" value="DSBA-like_thioredoxin_dom"/>
</dbReference>
<dbReference type="EC" id="5.99.1.4" evidence="1"/>
<feature type="domain" description="DSBA-like thioredoxin" evidence="3">
    <location>
        <begin position="12"/>
        <end position="192"/>
    </location>
</feature>
<feature type="active site" description="Nucleophile" evidence="2">
    <location>
        <position position="21"/>
    </location>
</feature>
<dbReference type="CDD" id="cd03022">
    <property type="entry name" value="DsbA_HCCA_Iso"/>
    <property type="match status" value="1"/>
</dbReference>
<evidence type="ECO:0000256" key="2">
    <source>
        <dbReference type="PIRSR" id="PIRSR006386-1"/>
    </source>
</evidence>
<comment type="similarity">
    <text evidence="1">Belongs to the GST superfamily. NadH family.</text>
</comment>
<dbReference type="PIRSF" id="PIRSF006386">
    <property type="entry name" value="HCCAis_GSTk"/>
    <property type="match status" value="1"/>
</dbReference>
<gene>
    <name evidence="4" type="ORF">G3574_19305</name>
</gene>
<dbReference type="Gene3D" id="3.40.30.10">
    <property type="entry name" value="Glutaredoxin"/>
    <property type="match status" value="1"/>
</dbReference>
<proteinExistence type="inferred from homology"/>
<protein>
    <recommendedName>
        <fullName evidence="1">2-hydroxychromene-2-carboxylate isomerase</fullName>
        <ecNumber evidence="1">5.99.1.4</ecNumber>
    </recommendedName>
</protein>
<comment type="caution">
    <text evidence="4">The sequence shown here is derived from an EMBL/GenBank/DDBJ whole genome shotgun (WGS) entry which is preliminary data.</text>
</comment>
<dbReference type="GO" id="GO:0018845">
    <property type="term" value="F:2-hydroxychromene-2-carboxylate isomerase activity"/>
    <property type="evidence" value="ECO:0007669"/>
    <property type="project" value="UniProtKB-UniRule"/>
</dbReference>
<dbReference type="InterPro" id="IPR051924">
    <property type="entry name" value="GST_Kappa/NadH"/>
</dbReference>
<dbReference type="Pfam" id="PF01323">
    <property type="entry name" value="DSBA"/>
    <property type="match status" value="1"/>
</dbReference>
<dbReference type="EMBL" id="JAAIVB010000068">
    <property type="protein sequence ID" value="NEX63236.1"/>
    <property type="molecule type" value="Genomic_DNA"/>
</dbReference>
<dbReference type="RefSeq" id="WP_163966886.1">
    <property type="nucleotide sequence ID" value="NZ_JAAIVB010000068.1"/>
</dbReference>
<evidence type="ECO:0000259" key="3">
    <source>
        <dbReference type="Pfam" id="PF01323"/>
    </source>
</evidence>
<evidence type="ECO:0000256" key="1">
    <source>
        <dbReference type="PIRNR" id="PIRNR006386"/>
    </source>
</evidence>
<dbReference type="InterPro" id="IPR036249">
    <property type="entry name" value="Thioredoxin-like_sf"/>
</dbReference>
<name>A0A6B3SWB6_9BURK</name>
<sequence>MEANSRTTQDRTIAWYFDFISPFSYLQSELLPTLPQDVRIDYKPVLFAGLLNHWDNKGPAEIAPKRLWTFEHCAWLAHKHGIPMRPPAHHPFNPLPLLRLCIALGSSAEVVRRLFRFVWREGHLPAEEAHWQALLAELRATTQMLDSPDVKLQLRNNGEQAIAAGVFGVPTAVVDQRCFWGLDATDMLVAYLGGDPFFGSELLRQAQTLPQGTHRKTLT</sequence>
<keyword evidence="5" id="KW-1185">Reference proteome</keyword>
<dbReference type="InterPro" id="IPR044087">
    <property type="entry name" value="NahD-like"/>
</dbReference>
<evidence type="ECO:0000313" key="5">
    <source>
        <dbReference type="Proteomes" id="UP000482155"/>
    </source>
</evidence>
<organism evidence="4 5">
    <name type="scientific">Noviherbaspirillum galbum</name>
    <dbReference type="NCBI Taxonomy" id="2709383"/>
    <lineage>
        <taxon>Bacteria</taxon>
        <taxon>Pseudomonadati</taxon>
        <taxon>Pseudomonadota</taxon>
        <taxon>Betaproteobacteria</taxon>
        <taxon>Burkholderiales</taxon>
        <taxon>Oxalobacteraceae</taxon>
        <taxon>Noviherbaspirillum</taxon>
    </lineage>
</organism>
<comment type="catalytic activity">
    <reaction evidence="1">
        <text>2-hydroxychromene-2-carboxylate = (3E)-4-(2-hydroxyphenyl)-2-oxobut-3-enoate</text>
        <dbReference type="Rhea" id="RHEA:27401"/>
        <dbReference type="ChEBI" id="CHEBI:59350"/>
        <dbReference type="ChEBI" id="CHEBI:59353"/>
        <dbReference type="EC" id="5.99.1.4"/>
    </reaction>
</comment>
<accession>A0A6B3SWB6</accession>
<dbReference type="Proteomes" id="UP000482155">
    <property type="component" value="Unassembled WGS sequence"/>
</dbReference>
<evidence type="ECO:0000313" key="4">
    <source>
        <dbReference type="EMBL" id="NEX63236.1"/>
    </source>
</evidence>
<dbReference type="GO" id="GO:0004602">
    <property type="term" value="F:glutathione peroxidase activity"/>
    <property type="evidence" value="ECO:0007669"/>
    <property type="project" value="TreeGrafter"/>
</dbReference>
<dbReference type="PANTHER" id="PTHR42943:SF2">
    <property type="entry name" value="GLUTATHIONE S-TRANSFERASE KAPPA 1"/>
    <property type="match status" value="1"/>
</dbReference>
<dbReference type="GO" id="GO:0004364">
    <property type="term" value="F:glutathione transferase activity"/>
    <property type="evidence" value="ECO:0007669"/>
    <property type="project" value="TreeGrafter"/>
</dbReference>
<dbReference type="GO" id="GO:0006749">
    <property type="term" value="P:glutathione metabolic process"/>
    <property type="evidence" value="ECO:0007669"/>
    <property type="project" value="TreeGrafter"/>
</dbReference>
<dbReference type="SUPFAM" id="SSF52833">
    <property type="entry name" value="Thioredoxin-like"/>
    <property type="match status" value="1"/>
</dbReference>